<evidence type="ECO:0000313" key="3">
    <source>
        <dbReference type="Proteomes" id="UP000005824"/>
    </source>
</evidence>
<organism evidence="2 3">
    <name type="scientific">Chthoniobacter flavus Ellin428</name>
    <dbReference type="NCBI Taxonomy" id="497964"/>
    <lineage>
        <taxon>Bacteria</taxon>
        <taxon>Pseudomonadati</taxon>
        <taxon>Verrucomicrobiota</taxon>
        <taxon>Spartobacteria</taxon>
        <taxon>Chthoniobacterales</taxon>
        <taxon>Chthoniobacteraceae</taxon>
        <taxon>Chthoniobacter</taxon>
    </lineage>
</organism>
<dbReference type="AlphaFoldDB" id="B4DCL3"/>
<dbReference type="EMBL" id="ABVL01000053">
    <property type="protein sequence ID" value="EDY15827.1"/>
    <property type="molecule type" value="Genomic_DNA"/>
</dbReference>
<accession>B4DCL3</accession>
<keyword evidence="1" id="KW-0732">Signal</keyword>
<evidence type="ECO:0008006" key="4">
    <source>
        <dbReference type="Google" id="ProtNLM"/>
    </source>
</evidence>
<proteinExistence type="predicted"/>
<evidence type="ECO:0000313" key="2">
    <source>
        <dbReference type="EMBL" id="EDY15827.1"/>
    </source>
</evidence>
<name>B4DCL3_9BACT</name>
<evidence type="ECO:0000256" key="1">
    <source>
        <dbReference type="SAM" id="SignalP"/>
    </source>
</evidence>
<dbReference type="InParanoid" id="B4DCL3"/>
<feature type="signal peptide" evidence="1">
    <location>
        <begin position="1"/>
        <end position="28"/>
    </location>
</feature>
<keyword evidence="3" id="KW-1185">Reference proteome</keyword>
<reference evidence="2 3" key="1">
    <citation type="journal article" date="2011" name="J. Bacteriol.">
        <title>Genome sequence of Chthoniobacter flavus Ellin428, an aerobic heterotrophic soil bacterium.</title>
        <authorList>
            <person name="Kant R."/>
            <person name="van Passel M.W."/>
            <person name="Palva A."/>
            <person name="Lucas S."/>
            <person name="Lapidus A."/>
            <person name="Glavina Del Rio T."/>
            <person name="Dalin E."/>
            <person name="Tice H."/>
            <person name="Bruce D."/>
            <person name="Goodwin L."/>
            <person name="Pitluck S."/>
            <person name="Larimer F.W."/>
            <person name="Land M.L."/>
            <person name="Hauser L."/>
            <person name="Sangwan P."/>
            <person name="de Vos W.M."/>
            <person name="Janssen P.H."/>
            <person name="Smidt H."/>
        </authorList>
    </citation>
    <scope>NUCLEOTIDE SEQUENCE [LARGE SCALE GENOMIC DNA]</scope>
    <source>
        <strain evidence="2 3">Ellin428</strain>
    </source>
</reference>
<dbReference type="RefSeq" id="WP_006983971.1">
    <property type="nucleotide sequence ID" value="NZ_ABVL01000053.1"/>
</dbReference>
<gene>
    <name evidence="2" type="ORF">CfE428DRAFT_6654</name>
</gene>
<sequence>MMFMSHNRAVTRAAKAALLLCASIGVSSCTGHLDPNAVAGEYAYQYKTGEVEVIQINRDKTFVHEFYNTRVDYTNRTPPAFKASGTYSIDHRQWKAKGWRMFYDMLHAGNRLPNPYEAGELDFTWYPPDKKVAAALVYTEDGYYFRRTKDRQAIIE</sequence>
<feature type="chain" id="PRO_5002802772" description="Lipoprotein" evidence="1">
    <location>
        <begin position="29"/>
        <end position="156"/>
    </location>
</feature>
<dbReference type="Proteomes" id="UP000005824">
    <property type="component" value="Unassembled WGS sequence"/>
</dbReference>
<comment type="caution">
    <text evidence="2">The sequence shown here is derived from an EMBL/GenBank/DDBJ whole genome shotgun (WGS) entry which is preliminary data.</text>
</comment>
<protein>
    <recommendedName>
        <fullName evidence="4">Lipoprotein</fullName>
    </recommendedName>
</protein>